<evidence type="ECO:0000313" key="2">
    <source>
        <dbReference type="EMBL" id="JAH89379.1"/>
    </source>
</evidence>
<feature type="signal peptide" evidence="1">
    <location>
        <begin position="1"/>
        <end position="24"/>
    </location>
</feature>
<proteinExistence type="predicted"/>
<feature type="chain" id="PRO_5002434287" evidence="1">
    <location>
        <begin position="25"/>
        <end position="56"/>
    </location>
</feature>
<organism evidence="2">
    <name type="scientific">Anguilla anguilla</name>
    <name type="common">European freshwater eel</name>
    <name type="synonym">Muraena anguilla</name>
    <dbReference type="NCBI Taxonomy" id="7936"/>
    <lineage>
        <taxon>Eukaryota</taxon>
        <taxon>Metazoa</taxon>
        <taxon>Chordata</taxon>
        <taxon>Craniata</taxon>
        <taxon>Vertebrata</taxon>
        <taxon>Euteleostomi</taxon>
        <taxon>Actinopterygii</taxon>
        <taxon>Neopterygii</taxon>
        <taxon>Teleostei</taxon>
        <taxon>Anguilliformes</taxon>
        <taxon>Anguillidae</taxon>
        <taxon>Anguilla</taxon>
    </lineage>
</organism>
<accession>A0A0E9WG67</accession>
<dbReference type="EMBL" id="GBXM01019198">
    <property type="protein sequence ID" value="JAH89379.1"/>
    <property type="molecule type" value="Transcribed_RNA"/>
</dbReference>
<reference evidence="2" key="1">
    <citation type="submission" date="2014-11" db="EMBL/GenBank/DDBJ databases">
        <authorList>
            <person name="Amaro Gonzalez C."/>
        </authorList>
    </citation>
    <scope>NUCLEOTIDE SEQUENCE</scope>
</reference>
<evidence type="ECO:0000256" key="1">
    <source>
        <dbReference type="SAM" id="SignalP"/>
    </source>
</evidence>
<dbReference type="AlphaFoldDB" id="A0A0E9WG67"/>
<reference evidence="2" key="2">
    <citation type="journal article" date="2015" name="Fish Shellfish Immunol.">
        <title>Early steps in the European eel (Anguilla anguilla)-Vibrio vulnificus interaction in the gills: Role of the RtxA13 toxin.</title>
        <authorList>
            <person name="Callol A."/>
            <person name="Pajuelo D."/>
            <person name="Ebbesson L."/>
            <person name="Teles M."/>
            <person name="MacKenzie S."/>
            <person name="Amaro C."/>
        </authorList>
    </citation>
    <scope>NUCLEOTIDE SEQUENCE</scope>
</reference>
<keyword evidence="1" id="KW-0732">Signal</keyword>
<sequence>MRLKCRLSALYLLFLWRCITLIRCQIACRAGRTCSVHSQRSPLEVYVLYQKMLRMT</sequence>
<name>A0A0E9WG67_ANGAN</name>
<protein>
    <submittedName>
        <fullName evidence="2">Uncharacterized protein</fullName>
    </submittedName>
</protein>